<comment type="caution">
    <text evidence="1">The sequence shown here is derived from an EMBL/GenBank/DDBJ whole genome shotgun (WGS) entry which is preliminary data.</text>
</comment>
<name>A0ACC1BRP8_9ROSI</name>
<dbReference type="Proteomes" id="UP001164250">
    <property type="component" value="Chromosome 3"/>
</dbReference>
<organism evidence="1 2">
    <name type="scientific">Pistacia atlantica</name>
    <dbReference type="NCBI Taxonomy" id="434234"/>
    <lineage>
        <taxon>Eukaryota</taxon>
        <taxon>Viridiplantae</taxon>
        <taxon>Streptophyta</taxon>
        <taxon>Embryophyta</taxon>
        <taxon>Tracheophyta</taxon>
        <taxon>Spermatophyta</taxon>
        <taxon>Magnoliopsida</taxon>
        <taxon>eudicotyledons</taxon>
        <taxon>Gunneridae</taxon>
        <taxon>Pentapetalae</taxon>
        <taxon>rosids</taxon>
        <taxon>malvids</taxon>
        <taxon>Sapindales</taxon>
        <taxon>Anacardiaceae</taxon>
        <taxon>Pistacia</taxon>
    </lineage>
</organism>
<sequence length="217" mass="24973">MKKKIVIKLQMKDAKCRSKAMQTAVDADGVTKVEVQKDKDEMVVIGEEVDSVRLTKSLRKKFQYADIVSVQEERKKKEEEKKKEETVTLTPLPGISYCPYPIHEQKIVINVVKMNCEKCKSKAMKIAVKAKGVTKVEIQGEHKDQLVVIGDEVDSVKLTRSLRKEFQYANLLSVQEEKEKKEEKKEEEKITLMQWPTMSYYQQYPIPCGPNPSCSIM</sequence>
<accession>A0ACC1BRP8</accession>
<evidence type="ECO:0000313" key="1">
    <source>
        <dbReference type="EMBL" id="KAJ0101653.1"/>
    </source>
</evidence>
<keyword evidence="2" id="KW-1185">Reference proteome</keyword>
<evidence type="ECO:0000313" key="2">
    <source>
        <dbReference type="Proteomes" id="UP001164250"/>
    </source>
</evidence>
<gene>
    <name evidence="1" type="ORF">Patl1_03733</name>
</gene>
<protein>
    <submittedName>
        <fullName evidence="1">Uncharacterized protein</fullName>
    </submittedName>
</protein>
<dbReference type="EMBL" id="CM047899">
    <property type="protein sequence ID" value="KAJ0101653.1"/>
    <property type="molecule type" value="Genomic_DNA"/>
</dbReference>
<proteinExistence type="predicted"/>
<reference evidence="2" key="1">
    <citation type="journal article" date="2023" name="G3 (Bethesda)">
        <title>Genome assembly and association tests identify interacting loci associated with vigor, precocity, and sex in interspecific pistachio rootstocks.</title>
        <authorList>
            <person name="Palmer W."/>
            <person name="Jacygrad E."/>
            <person name="Sagayaradj S."/>
            <person name="Cavanaugh K."/>
            <person name="Han R."/>
            <person name="Bertier L."/>
            <person name="Beede B."/>
            <person name="Kafkas S."/>
            <person name="Golino D."/>
            <person name="Preece J."/>
            <person name="Michelmore R."/>
        </authorList>
    </citation>
    <scope>NUCLEOTIDE SEQUENCE [LARGE SCALE GENOMIC DNA]</scope>
</reference>